<reference evidence="2" key="1">
    <citation type="submission" date="2025-08" db="UniProtKB">
        <authorList>
            <consortium name="Ensembl"/>
        </authorList>
    </citation>
    <scope>IDENTIFICATION</scope>
</reference>
<reference evidence="2" key="2">
    <citation type="submission" date="2025-09" db="UniProtKB">
        <authorList>
            <consortium name="Ensembl"/>
        </authorList>
    </citation>
    <scope>IDENTIFICATION</scope>
</reference>
<name>A0A9J8BEH6_CYPCA</name>
<keyword evidence="1" id="KW-1133">Transmembrane helix</keyword>
<dbReference type="Proteomes" id="UP001108240">
    <property type="component" value="Unplaced"/>
</dbReference>
<proteinExistence type="predicted"/>
<dbReference type="Ensembl" id="ENSCCRT00000160056.1">
    <property type="protein sequence ID" value="ENSCCRP00000156224.1"/>
    <property type="gene ID" value="ENSCCRG00000076473.1"/>
</dbReference>
<evidence type="ECO:0000313" key="3">
    <source>
        <dbReference type="Proteomes" id="UP001108240"/>
    </source>
</evidence>
<evidence type="ECO:0000256" key="1">
    <source>
        <dbReference type="SAM" id="Phobius"/>
    </source>
</evidence>
<accession>A0A9J8BEH6</accession>
<dbReference type="AlphaFoldDB" id="A0A9J8BEH6"/>
<keyword evidence="1" id="KW-0472">Membrane</keyword>
<keyword evidence="1" id="KW-0812">Transmembrane</keyword>
<organism evidence="2 3">
    <name type="scientific">Cyprinus carpio carpio</name>
    <dbReference type="NCBI Taxonomy" id="630221"/>
    <lineage>
        <taxon>Eukaryota</taxon>
        <taxon>Metazoa</taxon>
        <taxon>Chordata</taxon>
        <taxon>Craniata</taxon>
        <taxon>Vertebrata</taxon>
        <taxon>Euteleostomi</taxon>
        <taxon>Actinopterygii</taxon>
        <taxon>Neopterygii</taxon>
        <taxon>Teleostei</taxon>
        <taxon>Ostariophysi</taxon>
        <taxon>Cypriniformes</taxon>
        <taxon>Cyprinidae</taxon>
        <taxon>Cyprininae</taxon>
        <taxon>Cyprinus</taxon>
    </lineage>
</organism>
<evidence type="ECO:0000313" key="2">
    <source>
        <dbReference type="Ensembl" id="ENSCCRP00000156224.1"/>
    </source>
</evidence>
<keyword evidence="3" id="KW-1185">Reference proteome</keyword>
<sequence length="131" mass="14715">MLRHPGSSWGFGSSTQMFGADTAAVRLSRTCSPALVQGCVVQGRHHGLTYPLCALRQGQPQCLFPIHDQIQSDCSSEGRDGRKFCKFSKTEQCLNKALFHVLLTCIYLFIVMVTFIYSFTHLFMFPFVVSK</sequence>
<protein>
    <submittedName>
        <fullName evidence="2">Uncharacterized protein</fullName>
    </submittedName>
</protein>
<feature type="transmembrane region" description="Helical" evidence="1">
    <location>
        <begin position="97"/>
        <end position="119"/>
    </location>
</feature>